<feature type="region of interest" description="Disordered" evidence="1">
    <location>
        <begin position="39"/>
        <end position="63"/>
    </location>
</feature>
<name>A0A1H0EUY9_9PSEU</name>
<sequence>MAEQRERPDRVGEAFAELVLADRTFLRAEFDAIVAANFDPSAFPSPTRPSVPAPRPPHANPVHLTPVRKVAGSVVERGARWVRQRSPPVG</sequence>
<reference evidence="3" key="1">
    <citation type="submission" date="2016-10" db="EMBL/GenBank/DDBJ databases">
        <authorList>
            <person name="Varghese N."/>
            <person name="Submissions S."/>
        </authorList>
    </citation>
    <scope>NUCLEOTIDE SEQUENCE [LARGE SCALE GENOMIC DNA]</scope>
    <source>
        <strain evidence="3">IBRC-M 10655</strain>
    </source>
</reference>
<dbReference type="RefSeq" id="WP_133794713.1">
    <property type="nucleotide sequence ID" value="NZ_FNDV01000003.1"/>
</dbReference>
<evidence type="ECO:0000313" key="2">
    <source>
        <dbReference type="EMBL" id="SDN86190.1"/>
    </source>
</evidence>
<gene>
    <name evidence="2" type="ORF">SAMN05192558_101112</name>
</gene>
<evidence type="ECO:0000256" key="1">
    <source>
        <dbReference type="SAM" id="MobiDB-lite"/>
    </source>
</evidence>
<dbReference type="Proteomes" id="UP000199651">
    <property type="component" value="Unassembled WGS sequence"/>
</dbReference>
<organism evidence="2 3">
    <name type="scientific">Actinokineospora alba</name>
    <dbReference type="NCBI Taxonomy" id="504798"/>
    <lineage>
        <taxon>Bacteria</taxon>
        <taxon>Bacillati</taxon>
        <taxon>Actinomycetota</taxon>
        <taxon>Actinomycetes</taxon>
        <taxon>Pseudonocardiales</taxon>
        <taxon>Pseudonocardiaceae</taxon>
        <taxon>Actinokineospora</taxon>
    </lineage>
</organism>
<dbReference type="EMBL" id="FNJB01000001">
    <property type="protein sequence ID" value="SDN86190.1"/>
    <property type="molecule type" value="Genomic_DNA"/>
</dbReference>
<protein>
    <submittedName>
        <fullName evidence="2">Uncharacterized protein</fullName>
    </submittedName>
</protein>
<dbReference type="STRING" id="504798.SAMN05421871_103757"/>
<feature type="compositionally biased region" description="Pro residues" evidence="1">
    <location>
        <begin position="46"/>
        <end position="59"/>
    </location>
</feature>
<keyword evidence="3" id="KW-1185">Reference proteome</keyword>
<dbReference type="AlphaFoldDB" id="A0A1H0EUY9"/>
<accession>A0A1H0EUY9</accession>
<proteinExistence type="predicted"/>
<dbReference type="OrthoDB" id="3638793at2"/>
<evidence type="ECO:0000313" key="3">
    <source>
        <dbReference type="Proteomes" id="UP000199651"/>
    </source>
</evidence>